<evidence type="ECO:0000256" key="4">
    <source>
        <dbReference type="ARBA" id="ARBA00022679"/>
    </source>
</evidence>
<keyword evidence="3" id="KW-0762">Sugar transport</keyword>
<dbReference type="EMBL" id="BAABAF010000007">
    <property type="protein sequence ID" value="GAA3768533.1"/>
    <property type="molecule type" value="Genomic_DNA"/>
</dbReference>
<keyword evidence="6" id="KW-0418">Kinase</keyword>
<gene>
    <name evidence="10" type="ORF">GCM10022240_21240</name>
</gene>
<evidence type="ECO:0000256" key="7">
    <source>
        <dbReference type="PROSITE-ProRule" id="PRU00423"/>
    </source>
</evidence>
<dbReference type="InterPro" id="IPR003501">
    <property type="entry name" value="PTS_EIIB_2/3"/>
</dbReference>
<dbReference type="PROSITE" id="PS51100">
    <property type="entry name" value="PTS_EIIB_TYPE_3"/>
    <property type="match status" value="1"/>
</dbReference>
<keyword evidence="5" id="KW-0598">Phosphotransferase system</keyword>
<keyword evidence="4" id="KW-0808">Transferase</keyword>
<feature type="compositionally biased region" description="Low complexity" evidence="8">
    <location>
        <begin position="103"/>
        <end position="114"/>
    </location>
</feature>
<keyword evidence="2" id="KW-0597">Phosphoprotein</keyword>
<protein>
    <recommendedName>
        <fullName evidence="9">PTS EIIB type-3 domain-containing protein</fullName>
    </recommendedName>
</protein>
<evidence type="ECO:0000256" key="6">
    <source>
        <dbReference type="ARBA" id="ARBA00022777"/>
    </source>
</evidence>
<evidence type="ECO:0000256" key="5">
    <source>
        <dbReference type="ARBA" id="ARBA00022683"/>
    </source>
</evidence>
<feature type="domain" description="PTS EIIB type-3" evidence="9">
    <location>
        <begin position="8"/>
        <end position="113"/>
    </location>
</feature>
<evidence type="ECO:0000256" key="1">
    <source>
        <dbReference type="ARBA" id="ARBA00022448"/>
    </source>
</evidence>
<feature type="modified residue" description="Phosphocysteine; by EIIA" evidence="7">
    <location>
        <position position="15"/>
    </location>
</feature>
<dbReference type="InterPro" id="IPR013012">
    <property type="entry name" value="PTS_EIIB_3"/>
</dbReference>
<reference evidence="11" key="1">
    <citation type="journal article" date="2019" name="Int. J. Syst. Evol. Microbiol.">
        <title>The Global Catalogue of Microorganisms (GCM) 10K type strain sequencing project: providing services to taxonomists for standard genome sequencing and annotation.</title>
        <authorList>
            <consortium name="The Broad Institute Genomics Platform"/>
            <consortium name="The Broad Institute Genome Sequencing Center for Infectious Disease"/>
            <person name="Wu L."/>
            <person name="Ma J."/>
        </authorList>
    </citation>
    <scope>NUCLEOTIDE SEQUENCE [LARGE SCALE GENOMIC DNA]</scope>
    <source>
        <strain evidence="11">JCM 16950</strain>
    </source>
</reference>
<dbReference type="PANTHER" id="PTHR34581">
    <property type="entry name" value="PTS SYSTEM N,N'-DIACETYLCHITOBIOSE-SPECIFIC EIIB COMPONENT"/>
    <property type="match status" value="1"/>
</dbReference>
<comment type="caution">
    <text evidence="10">The sequence shown here is derived from an EMBL/GenBank/DDBJ whole genome shotgun (WGS) entry which is preliminary data.</text>
</comment>
<dbReference type="PANTHER" id="PTHR34581:SF2">
    <property type="entry name" value="PTS SYSTEM N,N'-DIACETYLCHITOBIOSE-SPECIFIC EIIB COMPONENT"/>
    <property type="match status" value="1"/>
</dbReference>
<evidence type="ECO:0000256" key="2">
    <source>
        <dbReference type="ARBA" id="ARBA00022553"/>
    </source>
</evidence>
<keyword evidence="1" id="KW-0813">Transport</keyword>
<dbReference type="Pfam" id="PF02302">
    <property type="entry name" value="PTS_IIB"/>
    <property type="match status" value="1"/>
</dbReference>
<evidence type="ECO:0000256" key="3">
    <source>
        <dbReference type="ARBA" id="ARBA00022597"/>
    </source>
</evidence>
<name>A0ABP7GJY1_9MICO</name>
<dbReference type="SUPFAM" id="SSF52794">
    <property type="entry name" value="PTS system IIB component-like"/>
    <property type="match status" value="1"/>
</dbReference>
<dbReference type="InterPro" id="IPR036095">
    <property type="entry name" value="PTS_EIIB-like_sf"/>
</dbReference>
<feature type="region of interest" description="Disordered" evidence="8">
    <location>
        <begin position="103"/>
        <end position="124"/>
    </location>
</feature>
<accession>A0ABP7GJY1</accession>
<feature type="compositionally biased region" description="Basic and acidic residues" evidence="8">
    <location>
        <begin position="115"/>
        <end position="124"/>
    </location>
</feature>
<dbReference type="InterPro" id="IPR051819">
    <property type="entry name" value="PTS_sugar-specific_EIIB"/>
</dbReference>
<evidence type="ECO:0000256" key="8">
    <source>
        <dbReference type="SAM" id="MobiDB-lite"/>
    </source>
</evidence>
<sequence length="124" mass="12801">MGSQEGRSMRIIVVCGAGASSTFVAQRMRRAIGAAGRRDVVTAVSITALPDRLDDADVLLVGPHLADRSDDLTRAAAGRGVRVIVLPGDIFGDRDGSRALALATGAAPTTPAPARVDERISHDG</sequence>
<evidence type="ECO:0000313" key="10">
    <source>
        <dbReference type="EMBL" id="GAA3768533.1"/>
    </source>
</evidence>
<evidence type="ECO:0000313" key="11">
    <source>
        <dbReference type="Proteomes" id="UP001500540"/>
    </source>
</evidence>
<keyword evidence="11" id="KW-1185">Reference proteome</keyword>
<evidence type="ECO:0000259" key="9">
    <source>
        <dbReference type="PROSITE" id="PS51100"/>
    </source>
</evidence>
<proteinExistence type="predicted"/>
<dbReference type="Proteomes" id="UP001500540">
    <property type="component" value="Unassembled WGS sequence"/>
</dbReference>
<dbReference type="Gene3D" id="3.40.50.2300">
    <property type="match status" value="1"/>
</dbReference>
<organism evidence="10 11">
    <name type="scientific">Microbacterium kribbense</name>
    <dbReference type="NCBI Taxonomy" id="433645"/>
    <lineage>
        <taxon>Bacteria</taxon>
        <taxon>Bacillati</taxon>
        <taxon>Actinomycetota</taxon>
        <taxon>Actinomycetes</taxon>
        <taxon>Micrococcales</taxon>
        <taxon>Microbacteriaceae</taxon>
        <taxon>Microbacterium</taxon>
    </lineage>
</organism>